<evidence type="ECO:0000313" key="3">
    <source>
        <dbReference type="EMBL" id="ASC73539.1"/>
    </source>
</evidence>
<gene>
    <name evidence="3" type="ORF">XM38_045060</name>
</gene>
<evidence type="ECO:0000259" key="2">
    <source>
        <dbReference type="Pfam" id="PF04151"/>
    </source>
</evidence>
<dbReference type="Gene3D" id="2.60.120.380">
    <property type="match status" value="1"/>
</dbReference>
<protein>
    <recommendedName>
        <fullName evidence="2">Peptidase C-terminal archaeal/bacterial domain-containing protein</fullName>
    </recommendedName>
</protein>
<dbReference type="OrthoDB" id="512410at2"/>
<keyword evidence="4" id="KW-1185">Reference proteome</keyword>
<organism evidence="3 4">
    <name type="scientific">Halomicronema hongdechloris C2206</name>
    <dbReference type="NCBI Taxonomy" id="1641165"/>
    <lineage>
        <taxon>Bacteria</taxon>
        <taxon>Bacillati</taxon>
        <taxon>Cyanobacteriota</taxon>
        <taxon>Cyanophyceae</taxon>
        <taxon>Nodosilineales</taxon>
        <taxon>Nodosilineaceae</taxon>
        <taxon>Halomicronema</taxon>
    </lineage>
</organism>
<dbReference type="KEGG" id="hhg:XM38_045060"/>
<reference evidence="3 4" key="1">
    <citation type="journal article" date="2016" name="Biochim. Biophys. Acta">
        <title>Characterization of red-shifted phycobilisomes isolated from the chlorophyll f-containing cyanobacterium Halomicronema hongdechloris.</title>
        <authorList>
            <person name="Li Y."/>
            <person name="Lin Y."/>
            <person name="Garvey C.J."/>
            <person name="Birch D."/>
            <person name="Corkery R.W."/>
            <person name="Loughlin P.C."/>
            <person name="Scheer H."/>
            <person name="Willows R.D."/>
            <person name="Chen M."/>
        </authorList>
    </citation>
    <scope>NUCLEOTIDE SEQUENCE [LARGE SCALE GENOMIC DNA]</scope>
    <source>
        <strain evidence="3 4">C2206</strain>
    </source>
</reference>
<feature type="signal peptide" evidence="1">
    <location>
        <begin position="1"/>
        <end position="26"/>
    </location>
</feature>
<dbReference type="Pfam" id="PF04151">
    <property type="entry name" value="PPC"/>
    <property type="match status" value="1"/>
</dbReference>
<dbReference type="Proteomes" id="UP000191901">
    <property type="component" value="Chromosome"/>
</dbReference>
<evidence type="ECO:0000256" key="1">
    <source>
        <dbReference type="SAM" id="SignalP"/>
    </source>
</evidence>
<sequence>MKLTRLSLCFPIAALTVGISTFGAHAQTALYNPVEMPASREITDTLTENDIPTGFGGFARDYTVYLEDGDQVAIDVISEEFDTLVTLMDANGNTVGENDDGPDGTTNSLLFARITETGTYTVRVRAYAGQGTGEFYLKVARLREI</sequence>
<dbReference type="EMBL" id="CP021983">
    <property type="protein sequence ID" value="ASC73539.1"/>
    <property type="molecule type" value="Genomic_DNA"/>
</dbReference>
<keyword evidence="1" id="KW-0732">Signal</keyword>
<dbReference type="STRING" id="1641165.XM38_25295"/>
<dbReference type="AlphaFoldDB" id="A0A1Z3HTB2"/>
<name>A0A1Z3HTB2_9CYAN</name>
<accession>A0A1Z3HTB2</accession>
<feature type="domain" description="Peptidase C-terminal archaeal/bacterial" evidence="2">
    <location>
        <begin position="61"/>
        <end position="126"/>
    </location>
</feature>
<feature type="chain" id="PRO_5011112493" description="Peptidase C-terminal archaeal/bacterial domain-containing protein" evidence="1">
    <location>
        <begin position="27"/>
        <end position="145"/>
    </location>
</feature>
<evidence type="ECO:0000313" key="4">
    <source>
        <dbReference type="Proteomes" id="UP000191901"/>
    </source>
</evidence>
<dbReference type="InterPro" id="IPR007280">
    <property type="entry name" value="Peptidase_C_arc/bac"/>
</dbReference>
<proteinExistence type="predicted"/>
<dbReference type="RefSeq" id="WP_080813751.1">
    <property type="nucleotide sequence ID" value="NZ_CP021983.2"/>
</dbReference>